<comment type="caution">
    <text evidence="2">The sequence shown here is derived from an EMBL/GenBank/DDBJ whole genome shotgun (WGS) entry which is preliminary data.</text>
</comment>
<reference evidence="2" key="1">
    <citation type="submission" date="2019-08" db="EMBL/GenBank/DDBJ databases">
        <authorList>
            <person name="Kucharzyk K."/>
            <person name="Murdoch R.W."/>
            <person name="Higgins S."/>
            <person name="Loffler F."/>
        </authorList>
    </citation>
    <scope>NUCLEOTIDE SEQUENCE</scope>
</reference>
<dbReference type="InterPro" id="IPR053844">
    <property type="entry name" value="AH_C"/>
</dbReference>
<dbReference type="EMBL" id="VSSQ01031714">
    <property type="protein sequence ID" value="MPM82723.1"/>
    <property type="molecule type" value="Genomic_DNA"/>
</dbReference>
<evidence type="ECO:0000313" key="2">
    <source>
        <dbReference type="EMBL" id="MPM82723.1"/>
    </source>
</evidence>
<sequence length="144" mass="15596">MEQQTPALVYARDTLPVAVCGLHMRGYPLERQLLAHGAHFVREDRTAPVYRLYALPTVPSKPGLVRTEEGGAAVSLEVWEMPVRNFGSFTAMIPSPLGIGKVLLQDGSAVCGFLCESFAVRGAEDISASGGWRQRFPLSAQPTP</sequence>
<protein>
    <submittedName>
        <fullName evidence="2">Allophanate hydrolase</fullName>
        <ecNumber evidence="2">3.5.1.54</ecNumber>
    </submittedName>
</protein>
<dbReference type="Gene3D" id="3.10.490.10">
    <property type="entry name" value="Gamma-glutamyl cyclotransferase-like"/>
    <property type="match status" value="1"/>
</dbReference>
<dbReference type="GO" id="GO:0004039">
    <property type="term" value="F:allophanate hydrolase activity"/>
    <property type="evidence" value="ECO:0007669"/>
    <property type="project" value="UniProtKB-EC"/>
</dbReference>
<evidence type="ECO:0000259" key="1">
    <source>
        <dbReference type="Pfam" id="PF21986"/>
    </source>
</evidence>
<feature type="domain" description="Allophanate hydrolase C-terminal" evidence="1">
    <location>
        <begin position="16"/>
        <end position="134"/>
    </location>
</feature>
<keyword evidence="2" id="KW-0378">Hydrolase</keyword>
<dbReference type="EC" id="3.5.1.54" evidence="2"/>
<dbReference type="Pfam" id="PF21986">
    <property type="entry name" value="AH_C"/>
    <property type="match status" value="1"/>
</dbReference>
<dbReference type="AlphaFoldDB" id="A0A645D0W3"/>
<accession>A0A645D0W3</accession>
<name>A0A645D0W3_9ZZZZ</name>
<organism evidence="2">
    <name type="scientific">bioreactor metagenome</name>
    <dbReference type="NCBI Taxonomy" id="1076179"/>
    <lineage>
        <taxon>unclassified sequences</taxon>
        <taxon>metagenomes</taxon>
        <taxon>ecological metagenomes</taxon>
    </lineage>
</organism>
<gene>
    <name evidence="2" type="primary">atzF_2</name>
    <name evidence="2" type="ORF">SDC9_129785</name>
</gene>
<proteinExistence type="predicted"/>